<evidence type="ECO:0000313" key="8">
    <source>
        <dbReference type="Proteomes" id="UP000694545"/>
    </source>
</evidence>
<dbReference type="CDD" id="cd00054">
    <property type="entry name" value="EGF_CA"/>
    <property type="match status" value="1"/>
</dbReference>
<keyword evidence="1 5" id="KW-0245">EGF-like domain</keyword>
<evidence type="ECO:0000256" key="4">
    <source>
        <dbReference type="ARBA" id="ARBA00023157"/>
    </source>
</evidence>
<dbReference type="AlphaFoldDB" id="A0A8D2L3N7"/>
<dbReference type="PANTHER" id="PTHR12916:SF4">
    <property type="entry name" value="UNINFLATABLE, ISOFORM C"/>
    <property type="match status" value="1"/>
</dbReference>
<keyword evidence="8" id="KW-1185">Reference proteome</keyword>
<dbReference type="GO" id="GO:0005509">
    <property type="term" value="F:calcium ion binding"/>
    <property type="evidence" value="ECO:0007669"/>
    <property type="project" value="InterPro"/>
</dbReference>
<dbReference type="InterPro" id="IPR018097">
    <property type="entry name" value="EGF_Ca-bd_CS"/>
</dbReference>
<dbReference type="GO" id="GO:0005112">
    <property type="term" value="F:Notch binding"/>
    <property type="evidence" value="ECO:0007669"/>
    <property type="project" value="TreeGrafter"/>
</dbReference>
<dbReference type="FunFam" id="2.10.25.10:FF:000457">
    <property type="entry name" value="Sushi, nidogen and EGF like domains 1"/>
    <property type="match status" value="1"/>
</dbReference>
<name>A0A8D2L3N7_VARKO</name>
<evidence type="ECO:0000256" key="2">
    <source>
        <dbReference type="ARBA" id="ARBA00022729"/>
    </source>
</evidence>
<dbReference type="PANTHER" id="PTHR12916">
    <property type="entry name" value="CYTOCHROME C OXIDASE POLYPEPTIDE VIC-2"/>
    <property type="match status" value="1"/>
</dbReference>
<evidence type="ECO:0000313" key="7">
    <source>
        <dbReference type="Ensembl" id="ENSVKKP00000016280.1"/>
    </source>
</evidence>
<evidence type="ECO:0000256" key="3">
    <source>
        <dbReference type="ARBA" id="ARBA00022737"/>
    </source>
</evidence>
<dbReference type="InterPro" id="IPR000742">
    <property type="entry name" value="EGF"/>
</dbReference>
<evidence type="ECO:0000256" key="1">
    <source>
        <dbReference type="ARBA" id="ARBA00022536"/>
    </source>
</evidence>
<dbReference type="PROSITE" id="PS00010">
    <property type="entry name" value="ASX_HYDROXYL"/>
    <property type="match status" value="1"/>
</dbReference>
<dbReference type="PROSITE" id="PS01187">
    <property type="entry name" value="EGF_CA"/>
    <property type="match status" value="1"/>
</dbReference>
<dbReference type="PROSITE" id="PS00022">
    <property type="entry name" value="EGF_1"/>
    <property type="match status" value="1"/>
</dbReference>
<dbReference type="SUPFAM" id="SSF57196">
    <property type="entry name" value="EGF/Laminin"/>
    <property type="match status" value="1"/>
</dbReference>
<accession>A0A8D2L3N7</accession>
<dbReference type="Pfam" id="PF00008">
    <property type="entry name" value="EGF"/>
    <property type="match status" value="1"/>
</dbReference>
<dbReference type="SMART" id="SM00179">
    <property type="entry name" value="EGF_CA"/>
    <property type="match status" value="1"/>
</dbReference>
<dbReference type="InterPro" id="IPR000152">
    <property type="entry name" value="EGF-type_Asp/Asn_hydroxyl_site"/>
</dbReference>
<keyword evidence="4 5" id="KW-1015">Disulfide bond</keyword>
<dbReference type="PRINTS" id="PR00010">
    <property type="entry name" value="EGFBLOOD"/>
</dbReference>
<dbReference type="Ensembl" id="ENSVKKT00000016675.1">
    <property type="protein sequence ID" value="ENSVKKP00000016280.1"/>
    <property type="gene ID" value="ENSVKKG00000011098.1"/>
</dbReference>
<dbReference type="SMART" id="SM00181">
    <property type="entry name" value="EGF"/>
    <property type="match status" value="1"/>
</dbReference>
<evidence type="ECO:0000259" key="6">
    <source>
        <dbReference type="PROSITE" id="PS50026"/>
    </source>
</evidence>
<keyword evidence="3" id="KW-0677">Repeat</keyword>
<reference evidence="7" key="2">
    <citation type="submission" date="2025-09" db="UniProtKB">
        <authorList>
            <consortium name="Ensembl"/>
        </authorList>
    </citation>
    <scope>IDENTIFICATION</scope>
</reference>
<dbReference type="Gene3D" id="2.10.25.10">
    <property type="entry name" value="Laminin"/>
    <property type="match status" value="1"/>
</dbReference>
<protein>
    <recommendedName>
        <fullName evidence="6">EGF-like domain-containing protein</fullName>
    </recommendedName>
</protein>
<sequence length="71" mass="7742">LKHTSLVAHGLLEPVFRIDLVVVVVSFKEINECDSNPCQNGGRCIDLVDNFTCVCVVPFTGQHCETGTLIP</sequence>
<dbReference type="Proteomes" id="UP000694545">
    <property type="component" value="Unplaced"/>
</dbReference>
<feature type="disulfide bond" evidence="5">
    <location>
        <begin position="55"/>
        <end position="64"/>
    </location>
</feature>
<reference evidence="7" key="1">
    <citation type="submission" date="2025-08" db="UniProtKB">
        <authorList>
            <consortium name="Ensembl"/>
        </authorList>
    </citation>
    <scope>IDENTIFICATION</scope>
</reference>
<organism evidence="7 8">
    <name type="scientific">Varanus komodoensis</name>
    <name type="common">Komodo dragon</name>
    <dbReference type="NCBI Taxonomy" id="61221"/>
    <lineage>
        <taxon>Eukaryota</taxon>
        <taxon>Metazoa</taxon>
        <taxon>Chordata</taxon>
        <taxon>Craniata</taxon>
        <taxon>Vertebrata</taxon>
        <taxon>Euteleostomi</taxon>
        <taxon>Lepidosauria</taxon>
        <taxon>Squamata</taxon>
        <taxon>Bifurcata</taxon>
        <taxon>Unidentata</taxon>
        <taxon>Episquamata</taxon>
        <taxon>Toxicofera</taxon>
        <taxon>Anguimorpha</taxon>
        <taxon>Paleoanguimorpha</taxon>
        <taxon>Varanoidea</taxon>
        <taxon>Varanidae</taxon>
        <taxon>Varanus</taxon>
    </lineage>
</organism>
<keyword evidence="2" id="KW-0732">Signal</keyword>
<dbReference type="InterPro" id="IPR001881">
    <property type="entry name" value="EGF-like_Ca-bd_dom"/>
</dbReference>
<comment type="caution">
    <text evidence="5">Lacks conserved residue(s) required for the propagation of feature annotation.</text>
</comment>
<feature type="domain" description="EGF-like" evidence="6">
    <location>
        <begin position="29"/>
        <end position="65"/>
    </location>
</feature>
<dbReference type="PROSITE" id="PS01186">
    <property type="entry name" value="EGF_2"/>
    <property type="match status" value="1"/>
</dbReference>
<evidence type="ECO:0000256" key="5">
    <source>
        <dbReference type="PROSITE-ProRule" id="PRU00076"/>
    </source>
</evidence>
<dbReference type="PROSITE" id="PS50026">
    <property type="entry name" value="EGF_3"/>
    <property type="match status" value="1"/>
</dbReference>
<proteinExistence type="predicted"/>
<dbReference type="GO" id="GO:0007219">
    <property type="term" value="P:Notch signaling pathway"/>
    <property type="evidence" value="ECO:0007669"/>
    <property type="project" value="TreeGrafter"/>
</dbReference>